<dbReference type="Proteomes" id="UP001152049">
    <property type="component" value="Unassembled WGS sequence"/>
</dbReference>
<organism evidence="1 2">
    <name type="scientific">Fusarium torreyae</name>
    <dbReference type="NCBI Taxonomy" id="1237075"/>
    <lineage>
        <taxon>Eukaryota</taxon>
        <taxon>Fungi</taxon>
        <taxon>Dikarya</taxon>
        <taxon>Ascomycota</taxon>
        <taxon>Pezizomycotina</taxon>
        <taxon>Sordariomycetes</taxon>
        <taxon>Hypocreomycetidae</taxon>
        <taxon>Hypocreales</taxon>
        <taxon>Nectriaceae</taxon>
        <taxon>Fusarium</taxon>
    </lineage>
</organism>
<proteinExistence type="predicted"/>
<evidence type="ECO:0000313" key="1">
    <source>
        <dbReference type="EMBL" id="KAJ4245973.1"/>
    </source>
</evidence>
<dbReference type="AlphaFoldDB" id="A0A9W8RP17"/>
<dbReference type="OrthoDB" id="5043969at2759"/>
<dbReference type="EMBL" id="JAOQAZ010000044">
    <property type="protein sequence ID" value="KAJ4245973.1"/>
    <property type="molecule type" value="Genomic_DNA"/>
</dbReference>
<name>A0A9W8RP17_9HYPO</name>
<reference evidence="1" key="1">
    <citation type="submission" date="2022-09" db="EMBL/GenBank/DDBJ databases">
        <title>Fusarium specimens isolated from Avocado Roots.</title>
        <authorList>
            <person name="Stajich J."/>
            <person name="Roper C."/>
            <person name="Heimlech-Rivalta G."/>
        </authorList>
    </citation>
    <scope>NUCLEOTIDE SEQUENCE</scope>
    <source>
        <strain evidence="1">CF00136</strain>
    </source>
</reference>
<accession>A0A9W8RP17</accession>
<protein>
    <submittedName>
        <fullName evidence="1">Uncharacterized protein</fullName>
    </submittedName>
</protein>
<keyword evidence="2" id="KW-1185">Reference proteome</keyword>
<gene>
    <name evidence="1" type="ORF">NW762_013717</name>
</gene>
<comment type="caution">
    <text evidence="1">The sequence shown here is derived from an EMBL/GenBank/DDBJ whole genome shotgun (WGS) entry which is preliminary data.</text>
</comment>
<sequence>MDHPQSLTPAMETEVAEIRTTMSTLTITPTPNGDRGQNSDNTAEYFHEYQESPTGGPRRPHSIHAIANQPRPCKASLLVDPGDREAEWPYLDSRFKQDRTLSGKLCQAFSNEFLWCAKAGYEFGREEFPMFILRHANAAECPVGEGCTHWQWISDHEAAREEESIDLQVVCISAETVEKGISIFEAWSMFEPNDAITCDPCAIFNALKPDFGVIRAAGYEVVLFRLVEGHVDDADGTKWMDQCGRLLARMD</sequence>
<evidence type="ECO:0000313" key="2">
    <source>
        <dbReference type="Proteomes" id="UP001152049"/>
    </source>
</evidence>